<dbReference type="PANTHER" id="PTHR11895">
    <property type="entry name" value="TRANSAMIDASE"/>
    <property type="match status" value="1"/>
</dbReference>
<dbReference type="PROSITE" id="PS00571">
    <property type="entry name" value="AMIDASES"/>
    <property type="match status" value="1"/>
</dbReference>
<name>A0A3T0N746_9RHOB</name>
<dbReference type="KEGG" id="sedi:EBB79_19510"/>
<dbReference type="EMBL" id="CP033219">
    <property type="protein sequence ID" value="AZV79848.1"/>
    <property type="molecule type" value="Genomic_DNA"/>
</dbReference>
<dbReference type="PANTHER" id="PTHR11895:SF176">
    <property type="entry name" value="AMIDASE AMID-RELATED"/>
    <property type="match status" value="1"/>
</dbReference>
<protein>
    <submittedName>
        <fullName evidence="2">Amidase</fullName>
    </submittedName>
</protein>
<evidence type="ECO:0000259" key="1">
    <source>
        <dbReference type="Pfam" id="PF01425"/>
    </source>
</evidence>
<dbReference type="Proteomes" id="UP000283063">
    <property type="component" value="Chromosome"/>
</dbReference>
<evidence type="ECO:0000313" key="3">
    <source>
        <dbReference type="Proteomes" id="UP000283063"/>
    </source>
</evidence>
<dbReference type="Pfam" id="PF01425">
    <property type="entry name" value="Amidase"/>
    <property type="match status" value="1"/>
</dbReference>
<reference evidence="2 3" key="1">
    <citation type="submission" date="2018-10" db="EMBL/GenBank/DDBJ databases">
        <title>Parasedimentitalea marina sp. nov., a psychrophilic bacterium isolated from deep seawater of the New Britain Trench.</title>
        <authorList>
            <person name="Cao J."/>
        </authorList>
    </citation>
    <scope>NUCLEOTIDE SEQUENCE [LARGE SCALE GENOMIC DNA]</scope>
    <source>
        <strain evidence="2 3">W43</strain>
    </source>
</reference>
<dbReference type="InterPro" id="IPR036928">
    <property type="entry name" value="AS_sf"/>
</dbReference>
<evidence type="ECO:0000313" key="2">
    <source>
        <dbReference type="EMBL" id="AZV79848.1"/>
    </source>
</evidence>
<organism evidence="2 3">
    <name type="scientific">Parasedimentitalea marina</name>
    <dbReference type="NCBI Taxonomy" id="2483033"/>
    <lineage>
        <taxon>Bacteria</taxon>
        <taxon>Pseudomonadati</taxon>
        <taxon>Pseudomonadota</taxon>
        <taxon>Alphaproteobacteria</taxon>
        <taxon>Rhodobacterales</taxon>
        <taxon>Paracoccaceae</taxon>
        <taxon>Parasedimentitalea</taxon>
    </lineage>
</organism>
<dbReference type="InterPro" id="IPR020556">
    <property type="entry name" value="Amidase_CS"/>
</dbReference>
<sequence>MSDWLKMSAADLGRGIESGDIDPLQLTQTYLDAIDAHPLRDRIYARVTHERALAEATAAAERARAGQRRSLLDGVPISWKDLFDTADIGTESGSDLLLGRVPDRDALVLSNATAMGTVCLGKTHMSELAFSGLGLNPVKESPPSVNDADAVSGGSSSGAATSVAFGLAACGIGSDTGGSVRIPSAWNDLVGLKTTSGRVSLEGVVPLCLKFDTVGPLTRTVEDAALCLALLEGSPVADLRGASLKGRRFADLQTMVQDDLDDPVRASYSSALDRLRDAGAEIIPLDVPDLTEAMALSGVLFTTEAYGLWKDVIEVSPDLMFPAILERFRAGGDVLGADYVAAWARLEQIRMIWDQATSGFDGVLSPTAPILPPNMERLLSDDEYYVRANLLALRNTRIGNLMGLCGLSLPTGTPSCGLQVLGKPNCEEALLRVGAAVERALA</sequence>
<accession>A0A3T0N746</accession>
<gene>
    <name evidence="2" type="ORF">EBB79_19510</name>
</gene>
<feature type="domain" description="Amidase" evidence="1">
    <location>
        <begin position="26"/>
        <end position="431"/>
    </location>
</feature>
<dbReference type="InterPro" id="IPR000120">
    <property type="entry name" value="Amidase"/>
</dbReference>
<dbReference type="AlphaFoldDB" id="A0A3T0N746"/>
<dbReference type="OrthoDB" id="9811471at2"/>
<proteinExistence type="predicted"/>
<dbReference type="GO" id="GO:0003824">
    <property type="term" value="F:catalytic activity"/>
    <property type="evidence" value="ECO:0007669"/>
    <property type="project" value="InterPro"/>
</dbReference>
<dbReference type="Gene3D" id="3.90.1300.10">
    <property type="entry name" value="Amidase signature (AS) domain"/>
    <property type="match status" value="1"/>
</dbReference>
<dbReference type="SUPFAM" id="SSF75304">
    <property type="entry name" value="Amidase signature (AS) enzymes"/>
    <property type="match status" value="1"/>
</dbReference>
<dbReference type="RefSeq" id="WP_127750437.1">
    <property type="nucleotide sequence ID" value="NZ_CP033219.1"/>
</dbReference>
<keyword evidence="3" id="KW-1185">Reference proteome</keyword>
<dbReference type="InterPro" id="IPR023631">
    <property type="entry name" value="Amidase_dom"/>
</dbReference>